<dbReference type="PANTHER" id="PTHR34049:SF1">
    <property type="entry name" value="F-BOX PROTEIN SKIP27"/>
    <property type="match status" value="1"/>
</dbReference>
<keyword evidence="2" id="KW-1185">Reference proteome</keyword>
<evidence type="ECO:0000313" key="2">
    <source>
        <dbReference type="Proteomes" id="UP001642360"/>
    </source>
</evidence>
<dbReference type="InterPro" id="IPR045286">
    <property type="entry name" value="FBS1-like"/>
</dbReference>
<dbReference type="AlphaFoldDB" id="A0ABC8RGJ7"/>
<accession>A0ABC8RGJ7</accession>
<sequence>MALGKKCGLNMTRINGGFGLGLVRSTSFGRKRIALSNSVEIDSTVTTPTKKQCFRNSFVSSERSLLEALPQDILIRILCGVEHEDLKRLFHVSKVIREATLIAEQWHFAYSTPRKTLGFQDSIYSEDFSEFNEVEAPNAPKQARIRRSRLTGKKLADISVALFASPDKDQLPTRELFMEMETEA</sequence>
<dbReference type="EMBL" id="CAUOFW020001368">
    <property type="protein sequence ID" value="CAK9144093.1"/>
    <property type="molecule type" value="Genomic_DNA"/>
</dbReference>
<evidence type="ECO:0000313" key="1">
    <source>
        <dbReference type="EMBL" id="CAK9144093.1"/>
    </source>
</evidence>
<gene>
    <name evidence="1" type="ORF">ILEXP_LOCUS11835</name>
</gene>
<organism evidence="1 2">
    <name type="scientific">Ilex paraguariensis</name>
    <name type="common">yerba mate</name>
    <dbReference type="NCBI Taxonomy" id="185542"/>
    <lineage>
        <taxon>Eukaryota</taxon>
        <taxon>Viridiplantae</taxon>
        <taxon>Streptophyta</taxon>
        <taxon>Embryophyta</taxon>
        <taxon>Tracheophyta</taxon>
        <taxon>Spermatophyta</taxon>
        <taxon>Magnoliopsida</taxon>
        <taxon>eudicotyledons</taxon>
        <taxon>Gunneridae</taxon>
        <taxon>Pentapetalae</taxon>
        <taxon>asterids</taxon>
        <taxon>campanulids</taxon>
        <taxon>Aquifoliales</taxon>
        <taxon>Aquifoliaceae</taxon>
        <taxon>Ilex</taxon>
    </lineage>
</organism>
<protein>
    <recommendedName>
        <fullName evidence="3">F-box domain-containing protein</fullName>
    </recommendedName>
</protein>
<comment type="caution">
    <text evidence="1">The sequence shown here is derived from an EMBL/GenBank/DDBJ whole genome shotgun (WGS) entry which is preliminary data.</text>
</comment>
<dbReference type="PANTHER" id="PTHR34049">
    <property type="entry name" value="F-BOX PROTEIN SKIP27"/>
    <property type="match status" value="1"/>
</dbReference>
<reference evidence="1 2" key="1">
    <citation type="submission" date="2024-02" db="EMBL/GenBank/DDBJ databases">
        <authorList>
            <person name="Vignale AGUSTIN F."/>
            <person name="Sosa J E."/>
            <person name="Modenutti C."/>
        </authorList>
    </citation>
    <scope>NUCLEOTIDE SEQUENCE [LARGE SCALE GENOMIC DNA]</scope>
</reference>
<name>A0ABC8RGJ7_9AQUA</name>
<evidence type="ECO:0008006" key="3">
    <source>
        <dbReference type="Google" id="ProtNLM"/>
    </source>
</evidence>
<dbReference type="Proteomes" id="UP001642360">
    <property type="component" value="Unassembled WGS sequence"/>
</dbReference>
<dbReference type="InterPro" id="IPR036047">
    <property type="entry name" value="F-box-like_dom_sf"/>
</dbReference>
<dbReference type="SUPFAM" id="SSF81383">
    <property type="entry name" value="F-box domain"/>
    <property type="match status" value="1"/>
</dbReference>
<proteinExistence type="predicted"/>